<evidence type="ECO:0000256" key="6">
    <source>
        <dbReference type="ARBA" id="ARBA00022777"/>
    </source>
</evidence>
<dbReference type="InterPro" id="IPR000577">
    <property type="entry name" value="Carb_kinase_FGGY"/>
</dbReference>
<evidence type="ECO:0000259" key="11">
    <source>
        <dbReference type="Pfam" id="PF00370"/>
    </source>
</evidence>
<dbReference type="GO" id="GO:0006641">
    <property type="term" value="P:triglyceride metabolic process"/>
    <property type="evidence" value="ECO:0007669"/>
    <property type="project" value="TreeGrafter"/>
</dbReference>
<dbReference type="InterPro" id="IPR042018">
    <property type="entry name" value="GK1-3_metazoan-type"/>
</dbReference>
<organism evidence="13 14">
    <name type="scientific">Ignelater luminosus</name>
    <name type="common">Cucubano</name>
    <name type="synonym">Pyrophorus luminosus</name>
    <dbReference type="NCBI Taxonomy" id="2038154"/>
    <lineage>
        <taxon>Eukaryota</taxon>
        <taxon>Metazoa</taxon>
        <taxon>Ecdysozoa</taxon>
        <taxon>Arthropoda</taxon>
        <taxon>Hexapoda</taxon>
        <taxon>Insecta</taxon>
        <taxon>Pterygota</taxon>
        <taxon>Neoptera</taxon>
        <taxon>Endopterygota</taxon>
        <taxon>Coleoptera</taxon>
        <taxon>Polyphaga</taxon>
        <taxon>Elateriformia</taxon>
        <taxon>Elateroidea</taxon>
        <taxon>Elateridae</taxon>
        <taxon>Agrypninae</taxon>
        <taxon>Pyrophorini</taxon>
        <taxon>Ignelater</taxon>
    </lineage>
</organism>
<dbReference type="InterPro" id="IPR005999">
    <property type="entry name" value="Glycerol_kin"/>
</dbReference>
<comment type="pathway">
    <text evidence="1">Polyol metabolism; glycerol degradation via glycerol kinase pathway; sn-glycerol 3-phosphate from glycerol: step 1/1.</text>
</comment>
<dbReference type="GO" id="GO:0004370">
    <property type="term" value="F:glycerol kinase activity"/>
    <property type="evidence" value="ECO:0007669"/>
    <property type="project" value="UniProtKB-EC"/>
</dbReference>
<evidence type="ECO:0000256" key="9">
    <source>
        <dbReference type="ARBA" id="ARBA00043149"/>
    </source>
</evidence>
<dbReference type="UniPathway" id="UPA00618">
    <property type="reaction ID" value="UER00672"/>
</dbReference>
<dbReference type="InterPro" id="IPR018483">
    <property type="entry name" value="Carb_kinase_FGGY_CS"/>
</dbReference>
<keyword evidence="8" id="KW-0067">ATP-binding</keyword>
<accession>A0A8K0GNS2</accession>
<proteinExistence type="inferred from homology"/>
<dbReference type="Pfam" id="PF00370">
    <property type="entry name" value="FGGY_N"/>
    <property type="match status" value="1"/>
</dbReference>
<evidence type="ECO:0000256" key="1">
    <source>
        <dbReference type="ARBA" id="ARBA00005190"/>
    </source>
</evidence>
<dbReference type="FunFam" id="3.30.420.40:FF:000108">
    <property type="entry name" value="Glycerol kinase, glycosomal"/>
    <property type="match status" value="1"/>
</dbReference>
<comment type="caution">
    <text evidence="13">The sequence shown here is derived from an EMBL/GenBank/DDBJ whole genome shotgun (WGS) entry which is preliminary data.</text>
</comment>
<feature type="domain" description="Carbohydrate kinase FGGY N-terminal" evidence="11">
    <location>
        <begin position="9"/>
        <end position="263"/>
    </location>
</feature>
<evidence type="ECO:0000259" key="12">
    <source>
        <dbReference type="Pfam" id="PF02782"/>
    </source>
</evidence>
<sequence length="554" mass="61385">MPDQRTPLIGVIDAGTRTVKFCVFPSQNIKELVEHAVDIAQHTPQEGWLEQDPKEILCAVRDCIKVVASKLGQNGIDDIVTIGITNQRETTIVWDRTTGEPLYNAIVWNDIRADTTVDQILAKVPDNNKNHFKSTCGLPVSPYFSAFKLRWLRDNVRVIRKAIKTRKCLFGTVDTWILWNLTGGVNGGLHLTDVTNASRTFLMNIETLHWDPLLLHTFGLPSTILPEIRSSSEIYGKIKDSDSPLNGKLISGILGNQQSALIGQNCFKKGQAKNTYRSGCFLLYNTGSTRVQSTHGLVTTIAYQLGNESPVYALEGSIAVAGAAMNWLRDNMGLINNVQQDTESLAQEVFNTGDVYFVPAFKGLYAPYWRKDARGILCGLTAFTTKKHIIRAALEAVCFQTRDILEAMNKDCGIPLTKLHVDGKMTTNNLLMQLQADISGIPVFRAQSQDVTALGVAMIAGAAKGINAWDLSAEHRESVPSDTFLPTTTEDERDARYTKWKMAVQRSLGWATTKKSIAMTEERYRLLCSIPPSLYLISSFGLLALSEVLNKRSV</sequence>
<dbReference type="GO" id="GO:0005524">
    <property type="term" value="F:ATP binding"/>
    <property type="evidence" value="ECO:0007669"/>
    <property type="project" value="UniProtKB-KW"/>
</dbReference>
<dbReference type="GO" id="GO:0046167">
    <property type="term" value="P:glycerol-3-phosphate biosynthetic process"/>
    <property type="evidence" value="ECO:0007669"/>
    <property type="project" value="TreeGrafter"/>
</dbReference>
<dbReference type="PIRSF" id="PIRSF000538">
    <property type="entry name" value="GlpK"/>
    <property type="match status" value="1"/>
</dbReference>
<dbReference type="OrthoDB" id="5422795at2759"/>
<dbReference type="PANTHER" id="PTHR10196">
    <property type="entry name" value="SUGAR KINASE"/>
    <property type="match status" value="1"/>
</dbReference>
<dbReference type="Proteomes" id="UP000801492">
    <property type="component" value="Unassembled WGS sequence"/>
</dbReference>
<comment type="similarity">
    <text evidence="2 10">Belongs to the FGGY kinase family.</text>
</comment>
<evidence type="ECO:0000256" key="2">
    <source>
        <dbReference type="ARBA" id="ARBA00009156"/>
    </source>
</evidence>
<dbReference type="NCBIfam" id="NF000756">
    <property type="entry name" value="PRK00047.1"/>
    <property type="match status" value="1"/>
</dbReference>
<dbReference type="SUPFAM" id="SSF53067">
    <property type="entry name" value="Actin-like ATPase domain"/>
    <property type="match status" value="2"/>
</dbReference>
<keyword evidence="5" id="KW-0547">Nucleotide-binding</keyword>
<protein>
    <recommendedName>
        <fullName evidence="3">glycerol kinase</fullName>
        <ecNumber evidence="3">2.7.1.30</ecNumber>
    </recommendedName>
    <alternativeName>
        <fullName evidence="9">ATP:glycerol 3-phosphotransferase</fullName>
    </alternativeName>
</protein>
<evidence type="ECO:0000313" key="13">
    <source>
        <dbReference type="EMBL" id="KAF2904303.1"/>
    </source>
</evidence>
<dbReference type="FunFam" id="3.30.420.40:FF:000086">
    <property type="entry name" value="Glycerol kinase"/>
    <property type="match status" value="1"/>
</dbReference>
<dbReference type="Pfam" id="PF02782">
    <property type="entry name" value="FGGY_C"/>
    <property type="match status" value="1"/>
</dbReference>
<keyword evidence="14" id="KW-1185">Reference proteome</keyword>
<dbReference type="Gene3D" id="3.30.420.40">
    <property type="match status" value="2"/>
</dbReference>
<evidence type="ECO:0000256" key="3">
    <source>
        <dbReference type="ARBA" id="ARBA00012099"/>
    </source>
</evidence>
<dbReference type="EMBL" id="VTPC01000798">
    <property type="protein sequence ID" value="KAF2904303.1"/>
    <property type="molecule type" value="Genomic_DNA"/>
</dbReference>
<dbReference type="GO" id="GO:0005739">
    <property type="term" value="C:mitochondrion"/>
    <property type="evidence" value="ECO:0007669"/>
    <property type="project" value="TreeGrafter"/>
</dbReference>
<evidence type="ECO:0000256" key="7">
    <source>
        <dbReference type="ARBA" id="ARBA00022798"/>
    </source>
</evidence>
<dbReference type="InterPro" id="IPR018485">
    <property type="entry name" value="FGGY_C"/>
</dbReference>
<evidence type="ECO:0000256" key="10">
    <source>
        <dbReference type="RuleBase" id="RU003733"/>
    </source>
</evidence>
<keyword evidence="6 10" id="KW-0418">Kinase</keyword>
<dbReference type="InterPro" id="IPR043129">
    <property type="entry name" value="ATPase_NBD"/>
</dbReference>
<dbReference type="CDD" id="cd07792">
    <property type="entry name" value="ASKHA_NBD_FGGY_GK1-3-like"/>
    <property type="match status" value="1"/>
</dbReference>
<keyword evidence="7" id="KW-0319">Glycerol metabolism</keyword>
<evidence type="ECO:0000256" key="8">
    <source>
        <dbReference type="ARBA" id="ARBA00022840"/>
    </source>
</evidence>
<dbReference type="EC" id="2.7.1.30" evidence="3"/>
<dbReference type="AlphaFoldDB" id="A0A8K0GNS2"/>
<feature type="domain" description="Carbohydrate kinase FGGY C-terminal" evidence="12">
    <location>
        <begin position="279"/>
        <end position="463"/>
    </location>
</feature>
<gene>
    <name evidence="13" type="ORF">ILUMI_01868</name>
</gene>
<name>A0A8K0GNS2_IGNLU</name>
<dbReference type="InterPro" id="IPR018484">
    <property type="entry name" value="FGGY_N"/>
</dbReference>
<evidence type="ECO:0000313" key="14">
    <source>
        <dbReference type="Proteomes" id="UP000801492"/>
    </source>
</evidence>
<dbReference type="PROSITE" id="PS00933">
    <property type="entry name" value="FGGY_KINASES_1"/>
    <property type="match status" value="1"/>
</dbReference>
<evidence type="ECO:0000256" key="5">
    <source>
        <dbReference type="ARBA" id="ARBA00022741"/>
    </source>
</evidence>
<dbReference type="GO" id="GO:0019563">
    <property type="term" value="P:glycerol catabolic process"/>
    <property type="evidence" value="ECO:0007669"/>
    <property type="project" value="UniProtKB-UniPathway"/>
</dbReference>
<dbReference type="PROSITE" id="PS00445">
    <property type="entry name" value="FGGY_KINASES_2"/>
    <property type="match status" value="1"/>
</dbReference>
<evidence type="ECO:0000256" key="4">
    <source>
        <dbReference type="ARBA" id="ARBA00022679"/>
    </source>
</evidence>
<dbReference type="NCBIfam" id="TIGR01311">
    <property type="entry name" value="glycerol_kin"/>
    <property type="match status" value="1"/>
</dbReference>
<reference evidence="13" key="1">
    <citation type="submission" date="2019-08" db="EMBL/GenBank/DDBJ databases">
        <title>The genome of the North American firefly Photinus pyralis.</title>
        <authorList>
            <consortium name="Photinus pyralis genome working group"/>
            <person name="Fallon T.R."/>
            <person name="Sander Lower S.E."/>
            <person name="Weng J.-K."/>
        </authorList>
    </citation>
    <scope>NUCLEOTIDE SEQUENCE</scope>
    <source>
        <strain evidence="13">TRF0915ILg1</strain>
        <tissue evidence="13">Whole body</tissue>
    </source>
</reference>
<dbReference type="PANTHER" id="PTHR10196:SF40">
    <property type="entry name" value="GLYCEROL KINASE"/>
    <property type="match status" value="1"/>
</dbReference>
<keyword evidence="4 10" id="KW-0808">Transferase</keyword>